<feature type="compositionally biased region" description="Basic residues" evidence="1">
    <location>
        <begin position="135"/>
        <end position="146"/>
    </location>
</feature>
<protein>
    <submittedName>
        <fullName evidence="2">Uncharacterized protein</fullName>
    </submittedName>
</protein>
<feature type="compositionally biased region" description="Low complexity" evidence="1">
    <location>
        <begin position="119"/>
        <end position="130"/>
    </location>
</feature>
<accession>F9WF50</accession>
<gene>
    <name evidence="2" type="ORF">TCIL3000_0_09100</name>
</gene>
<reference evidence="3" key="1">
    <citation type="submission" date="2011-07" db="EMBL/GenBank/DDBJ databases">
        <title>Divergent evolution of antigenic variation in African trypanosomes.</title>
        <authorList>
            <person name="Jackson A.P."/>
            <person name="Berry A."/>
            <person name="Allison H.C."/>
            <person name="Burton P."/>
            <person name="Anderson J."/>
            <person name="Aslett M."/>
            <person name="Brown R."/>
            <person name="Corton N."/>
            <person name="Harris D."/>
            <person name="Hauser H."/>
            <person name="Gamble J."/>
            <person name="Gilderthorp R."/>
            <person name="McQuillan J."/>
            <person name="Quail M.A."/>
            <person name="Sanders M."/>
            <person name="Van Tonder A."/>
            <person name="Ginger M.L."/>
            <person name="Donelson J.E."/>
            <person name="Field M.C."/>
            <person name="Barry J.D."/>
            <person name="Berriman M."/>
            <person name="Hertz-Fowler C."/>
        </authorList>
    </citation>
    <scope>NUCLEOTIDE SEQUENCE [LARGE SCALE GENOMIC DNA]</scope>
    <source>
        <strain evidence="3">IL3000</strain>
    </source>
</reference>
<dbReference type="Proteomes" id="UP000000702">
    <property type="component" value="Unassembled WGS sequence"/>
</dbReference>
<dbReference type="AlphaFoldDB" id="F9WF50"/>
<evidence type="ECO:0000313" key="2">
    <source>
        <dbReference type="EMBL" id="CCD15918.1"/>
    </source>
</evidence>
<comment type="caution">
    <text evidence="2">The sequence shown here is derived from an EMBL/GenBank/DDBJ whole genome shotgun (WGS) entry which is preliminary data.</text>
</comment>
<feature type="region of interest" description="Disordered" evidence="1">
    <location>
        <begin position="1"/>
        <end position="32"/>
    </location>
</feature>
<evidence type="ECO:0000256" key="1">
    <source>
        <dbReference type="SAM" id="MobiDB-lite"/>
    </source>
</evidence>
<feature type="compositionally biased region" description="Basic and acidic residues" evidence="1">
    <location>
        <begin position="13"/>
        <end position="23"/>
    </location>
</feature>
<dbReference type="EMBL" id="CAEQ01002104">
    <property type="protein sequence ID" value="CCD15918.1"/>
    <property type="molecule type" value="Genomic_DNA"/>
</dbReference>
<reference evidence="2 3" key="2">
    <citation type="journal article" date="2012" name="Proc. Natl. Acad. Sci. U.S.A.">
        <title>Antigenic diversity is generated by distinct evolutionary mechanisms in African trypanosome species.</title>
        <authorList>
            <person name="Jackson A.P."/>
            <person name="Berry A."/>
            <person name="Aslett M."/>
            <person name="Allison H.C."/>
            <person name="Burton P."/>
            <person name="Vavrova-Anderson J."/>
            <person name="Brown R."/>
            <person name="Browne H."/>
            <person name="Corton N."/>
            <person name="Hauser H."/>
            <person name="Gamble J."/>
            <person name="Gilderthorp R."/>
            <person name="Marcello L."/>
            <person name="McQuillan J."/>
            <person name="Otto T.D."/>
            <person name="Quail M.A."/>
            <person name="Sanders M.J."/>
            <person name="van Tonder A."/>
            <person name="Ginger M.L."/>
            <person name="Field M.C."/>
            <person name="Barry J.D."/>
            <person name="Hertz-Fowler C."/>
            <person name="Berriman M."/>
        </authorList>
    </citation>
    <scope>NUCLEOTIDE SEQUENCE [LARGE SCALE GENOMIC DNA]</scope>
    <source>
        <strain evidence="2 3">IL3000</strain>
    </source>
</reference>
<proteinExistence type="predicted"/>
<organism evidence="2 3">
    <name type="scientific">Trypanosoma congolense (strain IL3000)</name>
    <dbReference type="NCBI Taxonomy" id="1068625"/>
    <lineage>
        <taxon>Eukaryota</taxon>
        <taxon>Discoba</taxon>
        <taxon>Euglenozoa</taxon>
        <taxon>Kinetoplastea</taxon>
        <taxon>Metakinetoplastina</taxon>
        <taxon>Trypanosomatida</taxon>
        <taxon>Trypanosomatidae</taxon>
        <taxon>Trypanosoma</taxon>
        <taxon>Nannomonas</taxon>
    </lineage>
</organism>
<sequence length="146" mass="15980">MRPIKGASANLEMKGKKQGKDQRTCPQSNTFQPQLSSLTRTGGCIKAAAAFFACAPHLSCAPWPHVPKHVVLLEVLQRLSEPRWCPLHRATPPPQQTPSLHRSHRPNASALPPDLPLLKVTAARATGGVTTKKKENGKKRWKESVS</sequence>
<evidence type="ECO:0000313" key="3">
    <source>
        <dbReference type="Proteomes" id="UP000000702"/>
    </source>
</evidence>
<feature type="region of interest" description="Disordered" evidence="1">
    <location>
        <begin position="87"/>
        <end position="146"/>
    </location>
</feature>
<name>F9WF50_TRYCI</name>
<keyword evidence="3" id="KW-1185">Reference proteome</keyword>